<evidence type="ECO:0000256" key="1">
    <source>
        <dbReference type="SAM" id="Phobius"/>
    </source>
</evidence>
<keyword evidence="3" id="KW-1185">Reference proteome</keyword>
<evidence type="ECO:0000313" key="2">
    <source>
        <dbReference type="EMBL" id="AUD01119.1"/>
    </source>
</evidence>
<keyword evidence="1" id="KW-1133">Transmembrane helix</keyword>
<reference evidence="2 3" key="1">
    <citation type="submission" date="2017-11" db="EMBL/GenBank/DDBJ databases">
        <title>Taxonomic description and genome sequences of Spirosoma HA7 sp. nov., isolated from pollen microhabitat of Corylus avellana.</title>
        <authorList>
            <person name="Ambika Manirajan B."/>
            <person name="Suarez C."/>
            <person name="Ratering S."/>
            <person name="Geissler-Plaum R."/>
            <person name="Cardinale M."/>
            <person name="Sylvia S."/>
        </authorList>
    </citation>
    <scope>NUCLEOTIDE SEQUENCE [LARGE SCALE GENOMIC DNA]</scope>
    <source>
        <strain evidence="2 3">HA7</strain>
    </source>
</reference>
<dbReference type="EMBL" id="CP025096">
    <property type="protein sequence ID" value="AUD01119.1"/>
    <property type="molecule type" value="Genomic_DNA"/>
</dbReference>
<proteinExistence type="predicted"/>
<name>A0A2K8YU56_9BACT</name>
<feature type="transmembrane region" description="Helical" evidence="1">
    <location>
        <begin position="6"/>
        <end position="28"/>
    </location>
</feature>
<protein>
    <submittedName>
        <fullName evidence="2">Uncharacterized protein</fullName>
    </submittedName>
</protein>
<accession>A0A2K8YU56</accession>
<evidence type="ECO:0000313" key="3">
    <source>
        <dbReference type="Proteomes" id="UP000232883"/>
    </source>
</evidence>
<keyword evidence="1" id="KW-0472">Membrane</keyword>
<dbReference type="KEGG" id="spir:CWM47_04350"/>
<sequence length="117" mass="13691">MTTNYLPAAIPLLGAVILISLSQLKAYYYSVVDRSRHRLPLLSFWNYFLARDSNRVIHSILFLKKQYSDCKEISQLTRKHNLLYSSLLIVYLLILVLRIIPFRGWVNIFTVDVAKVF</sequence>
<organism evidence="2 3">
    <name type="scientific">Spirosoma pollinicola</name>
    <dbReference type="NCBI Taxonomy" id="2057025"/>
    <lineage>
        <taxon>Bacteria</taxon>
        <taxon>Pseudomonadati</taxon>
        <taxon>Bacteroidota</taxon>
        <taxon>Cytophagia</taxon>
        <taxon>Cytophagales</taxon>
        <taxon>Cytophagaceae</taxon>
        <taxon>Spirosoma</taxon>
    </lineage>
</organism>
<dbReference type="AlphaFoldDB" id="A0A2K8YU56"/>
<gene>
    <name evidence="2" type="ORF">CWM47_04350</name>
</gene>
<dbReference type="Proteomes" id="UP000232883">
    <property type="component" value="Chromosome"/>
</dbReference>
<keyword evidence="1" id="KW-0812">Transmembrane</keyword>
<feature type="transmembrane region" description="Helical" evidence="1">
    <location>
        <begin position="81"/>
        <end position="100"/>
    </location>
</feature>